<feature type="domain" description="Ketopantoate reductase N-terminal" evidence="11">
    <location>
        <begin position="12"/>
        <end position="151"/>
    </location>
</feature>
<dbReference type="InterPro" id="IPR013752">
    <property type="entry name" value="KPA_reductase"/>
</dbReference>
<dbReference type="GO" id="GO:0008677">
    <property type="term" value="F:2-dehydropantoate 2-reductase activity"/>
    <property type="evidence" value="ECO:0007669"/>
    <property type="project" value="UniProtKB-EC"/>
</dbReference>
<organism evidence="13 14">
    <name type="scientific">Vibrio orientalis CIP 102891 = ATCC 33934</name>
    <dbReference type="NCBI Taxonomy" id="675816"/>
    <lineage>
        <taxon>Bacteria</taxon>
        <taxon>Pseudomonadati</taxon>
        <taxon>Pseudomonadota</taxon>
        <taxon>Gammaproteobacteria</taxon>
        <taxon>Vibrionales</taxon>
        <taxon>Vibrionaceae</taxon>
        <taxon>Vibrio</taxon>
        <taxon>Vibrio oreintalis group</taxon>
    </lineage>
</organism>
<dbReference type="NCBIfam" id="TIGR00745">
    <property type="entry name" value="apbA_panE"/>
    <property type="match status" value="1"/>
</dbReference>
<evidence type="ECO:0000256" key="8">
    <source>
        <dbReference type="ARBA" id="ARBA00032024"/>
    </source>
</evidence>
<dbReference type="Pfam" id="PF08546">
    <property type="entry name" value="ApbA_C"/>
    <property type="match status" value="1"/>
</dbReference>
<comment type="function">
    <text evidence="10">Catalyzes the NADPH-dependent reduction of ketopantoate into pantoic acid.</text>
</comment>
<keyword evidence="7 10" id="KW-0560">Oxidoreductase</keyword>
<accession>F9SW23</accession>
<dbReference type="InterPro" id="IPR036291">
    <property type="entry name" value="NAD(P)-bd_dom_sf"/>
</dbReference>
<name>F9SW23_VIBOR</name>
<dbReference type="Gene3D" id="3.40.50.720">
    <property type="entry name" value="NAD(P)-binding Rossmann-like Domain"/>
    <property type="match status" value="1"/>
</dbReference>
<dbReference type="InterPro" id="IPR013332">
    <property type="entry name" value="KPR_N"/>
</dbReference>
<dbReference type="AlphaFoldDB" id="F9SW23"/>
<dbReference type="UniPathway" id="UPA00028">
    <property type="reaction ID" value="UER00004"/>
</dbReference>
<comment type="caution">
    <text evidence="13">The sequence shown here is derived from an EMBL/GenBank/DDBJ whole genome shotgun (WGS) entry which is preliminary data.</text>
</comment>
<gene>
    <name evidence="13" type="ORF">VIOR3934_02193</name>
</gene>
<dbReference type="PATRIC" id="fig|675816.5.peg.3125"/>
<dbReference type="NCBIfam" id="NF005087">
    <property type="entry name" value="PRK06522.1-1"/>
    <property type="match status" value="1"/>
</dbReference>
<comment type="similarity">
    <text evidence="2 10">Belongs to the ketopantoate reductase family.</text>
</comment>
<comment type="pathway">
    <text evidence="1 10">Cofactor biosynthesis; (R)-pantothenate biosynthesis; (R)-pantoate from 3-methyl-2-oxobutanoate: step 2/2.</text>
</comment>
<dbReference type="InterPro" id="IPR013328">
    <property type="entry name" value="6PGD_dom2"/>
</dbReference>
<evidence type="ECO:0000256" key="3">
    <source>
        <dbReference type="ARBA" id="ARBA00013014"/>
    </source>
</evidence>
<evidence type="ECO:0000256" key="2">
    <source>
        <dbReference type="ARBA" id="ARBA00007870"/>
    </source>
</evidence>
<dbReference type="InterPro" id="IPR050838">
    <property type="entry name" value="Ketopantoate_reductase"/>
</dbReference>
<comment type="catalytic activity">
    <reaction evidence="9 10">
        <text>(R)-pantoate + NADP(+) = 2-dehydropantoate + NADPH + H(+)</text>
        <dbReference type="Rhea" id="RHEA:16233"/>
        <dbReference type="ChEBI" id="CHEBI:11561"/>
        <dbReference type="ChEBI" id="CHEBI:15378"/>
        <dbReference type="ChEBI" id="CHEBI:15980"/>
        <dbReference type="ChEBI" id="CHEBI:57783"/>
        <dbReference type="ChEBI" id="CHEBI:58349"/>
        <dbReference type="EC" id="1.1.1.169"/>
    </reaction>
</comment>
<dbReference type="Gene3D" id="1.10.1040.10">
    <property type="entry name" value="N-(1-d-carboxylethyl)-l-norvaline Dehydrogenase, domain 2"/>
    <property type="match status" value="1"/>
</dbReference>
<dbReference type="FunFam" id="1.10.1040.10:FF:000017">
    <property type="entry name" value="2-dehydropantoate 2-reductase"/>
    <property type="match status" value="1"/>
</dbReference>
<dbReference type="InterPro" id="IPR008927">
    <property type="entry name" value="6-PGluconate_DH-like_C_sf"/>
</dbReference>
<dbReference type="PANTHER" id="PTHR43765:SF2">
    <property type="entry name" value="2-DEHYDROPANTOATE 2-REDUCTASE"/>
    <property type="match status" value="1"/>
</dbReference>
<dbReference type="STRING" id="675816.VIA_003802"/>
<sequence>MANTLTLFRMNIAVLGPGAIGSLWASRLHSAGHTVSLWSRQTPPTLSIQLDQRQPTHFINNSIEALAQADLILVTLKAPNVEMSLAKLKSQIHNDTMIVLMHNGMGTAEKVNLLLPNNPLILATTTHGALRETTNQVRHTGLGKTELGGYNKAGKRCEFLAEVFQHALPQVVWNPTILDALWNKLAINCAINPLTAIHKITNGELAQERYAEPLHSIINEVALVMQAEGIKTDSEVLSQSVAQVIQATAKNLSSMQQDIVHQRQSEIDFITGYLIEKAQHHNIATPVNRSLYDAVKNIEQGWN</sequence>
<evidence type="ECO:0000259" key="11">
    <source>
        <dbReference type="Pfam" id="PF02558"/>
    </source>
</evidence>
<reference evidence="13 14" key="1">
    <citation type="journal article" date="2012" name="Int. J. Syst. Evol. Microbiol.">
        <title>Vibrio caribbeanicus sp. nov., isolated from the marine sponge Scleritoderma cyanea.</title>
        <authorList>
            <person name="Hoffmann M."/>
            <person name="Monday S.R."/>
            <person name="Allard M.W."/>
            <person name="Strain E.A."/>
            <person name="Whittaker P."/>
            <person name="Naum M."/>
            <person name="McCarthy P.J."/>
            <person name="Lopez J.V."/>
            <person name="Fischer M."/>
            <person name="Brown E.W."/>
        </authorList>
    </citation>
    <scope>NUCLEOTIDE SEQUENCE [LARGE SCALE GENOMIC DNA]</scope>
    <source>
        <strain evidence="14">CIP 102891 / ATCC 33934</strain>
    </source>
</reference>
<dbReference type="GO" id="GO:0005737">
    <property type="term" value="C:cytoplasm"/>
    <property type="evidence" value="ECO:0007669"/>
    <property type="project" value="TreeGrafter"/>
</dbReference>
<evidence type="ECO:0000256" key="5">
    <source>
        <dbReference type="ARBA" id="ARBA00022655"/>
    </source>
</evidence>
<evidence type="ECO:0000256" key="10">
    <source>
        <dbReference type="RuleBase" id="RU362068"/>
    </source>
</evidence>
<proteinExistence type="inferred from homology"/>
<evidence type="ECO:0000256" key="4">
    <source>
        <dbReference type="ARBA" id="ARBA00019465"/>
    </source>
</evidence>
<protein>
    <recommendedName>
        <fullName evidence="4 10">2-dehydropantoate 2-reductase</fullName>
        <ecNumber evidence="3 10">1.1.1.169</ecNumber>
    </recommendedName>
    <alternativeName>
        <fullName evidence="8 10">Ketopantoate reductase</fullName>
    </alternativeName>
</protein>
<keyword evidence="6 10" id="KW-0521">NADP</keyword>
<dbReference type="SUPFAM" id="SSF51735">
    <property type="entry name" value="NAD(P)-binding Rossmann-fold domains"/>
    <property type="match status" value="1"/>
</dbReference>
<feature type="domain" description="Ketopantoate reductase C-terminal" evidence="12">
    <location>
        <begin position="177"/>
        <end position="299"/>
    </location>
</feature>
<dbReference type="SUPFAM" id="SSF48179">
    <property type="entry name" value="6-phosphogluconate dehydrogenase C-terminal domain-like"/>
    <property type="match status" value="1"/>
</dbReference>
<dbReference type="PANTHER" id="PTHR43765">
    <property type="entry name" value="2-DEHYDROPANTOATE 2-REDUCTASE-RELATED"/>
    <property type="match status" value="1"/>
</dbReference>
<evidence type="ECO:0000256" key="7">
    <source>
        <dbReference type="ARBA" id="ARBA00023002"/>
    </source>
</evidence>
<dbReference type="EC" id="1.1.1.169" evidence="3 10"/>
<dbReference type="eggNOG" id="COG1893">
    <property type="taxonomic scope" value="Bacteria"/>
</dbReference>
<evidence type="ECO:0000256" key="6">
    <source>
        <dbReference type="ARBA" id="ARBA00022857"/>
    </source>
</evidence>
<evidence type="ECO:0000313" key="13">
    <source>
        <dbReference type="EMBL" id="EGU48097.1"/>
    </source>
</evidence>
<dbReference type="InterPro" id="IPR003710">
    <property type="entry name" value="ApbA"/>
</dbReference>
<dbReference type="GO" id="GO:0015940">
    <property type="term" value="P:pantothenate biosynthetic process"/>
    <property type="evidence" value="ECO:0007669"/>
    <property type="project" value="UniProtKB-UniPathway"/>
</dbReference>
<dbReference type="Proteomes" id="UP000002817">
    <property type="component" value="Unassembled WGS sequence"/>
</dbReference>
<keyword evidence="5 10" id="KW-0566">Pantothenate biosynthesis</keyword>
<evidence type="ECO:0000256" key="9">
    <source>
        <dbReference type="ARBA" id="ARBA00048793"/>
    </source>
</evidence>
<evidence type="ECO:0000313" key="14">
    <source>
        <dbReference type="Proteomes" id="UP000002817"/>
    </source>
</evidence>
<dbReference type="EMBL" id="AFWH01000042">
    <property type="protein sequence ID" value="EGU48097.1"/>
    <property type="molecule type" value="Genomic_DNA"/>
</dbReference>
<dbReference type="GO" id="GO:0050661">
    <property type="term" value="F:NADP binding"/>
    <property type="evidence" value="ECO:0007669"/>
    <property type="project" value="TreeGrafter"/>
</dbReference>
<evidence type="ECO:0000259" key="12">
    <source>
        <dbReference type="Pfam" id="PF08546"/>
    </source>
</evidence>
<evidence type="ECO:0000256" key="1">
    <source>
        <dbReference type="ARBA" id="ARBA00004994"/>
    </source>
</evidence>
<dbReference type="Pfam" id="PF02558">
    <property type="entry name" value="ApbA"/>
    <property type="match status" value="1"/>
</dbReference>